<accession>A0A834X4R9</accession>
<dbReference type="Proteomes" id="UP000634136">
    <property type="component" value="Unassembled WGS sequence"/>
</dbReference>
<organism evidence="1 2">
    <name type="scientific">Senna tora</name>
    <dbReference type="NCBI Taxonomy" id="362788"/>
    <lineage>
        <taxon>Eukaryota</taxon>
        <taxon>Viridiplantae</taxon>
        <taxon>Streptophyta</taxon>
        <taxon>Embryophyta</taxon>
        <taxon>Tracheophyta</taxon>
        <taxon>Spermatophyta</taxon>
        <taxon>Magnoliopsida</taxon>
        <taxon>eudicotyledons</taxon>
        <taxon>Gunneridae</taxon>
        <taxon>Pentapetalae</taxon>
        <taxon>rosids</taxon>
        <taxon>fabids</taxon>
        <taxon>Fabales</taxon>
        <taxon>Fabaceae</taxon>
        <taxon>Caesalpinioideae</taxon>
        <taxon>Cassia clade</taxon>
        <taxon>Senna</taxon>
    </lineage>
</organism>
<evidence type="ECO:0000313" key="2">
    <source>
        <dbReference type="Proteomes" id="UP000634136"/>
    </source>
</evidence>
<reference evidence="1" key="1">
    <citation type="submission" date="2020-09" db="EMBL/GenBank/DDBJ databases">
        <title>Genome-Enabled Discovery of Anthraquinone Biosynthesis in Senna tora.</title>
        <authorList>
            <person name="Kang S.-H."/>
            <person name="Pandey R.P."/>
            <person name="Lee C.-M."/>
            <person name="Sim J.-S."/>
            <person name="Jeong J.-T."/>
            <person name="Choi B.-S."/>
            <person name="Jung M."/>
            <person name="Ginzburg D."/>
            <person name="Zhao K."/>
            <person name="Won S.Y."/>
            <person name="Oh T.-J."/>
            <person name="Yu Y."/>
            <person name="Kim N.-H."/>
            <person name="Lee O.R."/>
            <person name="Lee T.-H."/>
            <person name="Bashyal P."/>
            <person name="Kim T.-S."/>
            <person name="Lee W.-H."/>
            <person name="Kawkins C."/>
            <person name="Kim C.-K."/>
            <person name="Kim J.S."/>
            <person name="Ahn B.O."/>
            <person name="Rhee S.Y."/>
            <person name="Sohng J.K."/>
        </authorList>
    </citation>
    <scope>NUCLEOTIDE SEQUENCE</scope>
    <source>
        <tissue evidence="1">Leaf</tissue>
    </source>
</reference>
<name>A0A834X4R9_9FABA</name>
<gene>
    <name evidence="1" type="ORF">G2W53_006481</name>
</gene>
<evidence type="ECO:0000313" key="1">
    <source>
        <dbReference type="EMBL" id="KAF7837999.1"/>
    </source>
</evidence>
<dbReference type="EMBL" id="JAAIUW010000003">
    <property type="protein sequence ID" value="KAF7837999.1"/>
    <property type="molecule type" value="Genomic_DNA"/>
</dbReference>
<comment type="caution">
    <text evidence="1">The sequence shown here is derived from an EMBL/GenBank/DDBJ whole genome shotgun (WGS) entry which is preliminary data.</text>
</comment>
<proteinExistence type="predicted"/>
<dbReference type="AlphaFoldDB" id="A0A834X4R9"/>
<protein>
    <submittedName>
        <fullName evidence="1">Uncharacterized protein</fullName>
    </submittedName>
</protein>
<keyword evidence="2" id="KW-1185">Reference proteome</keyword>
<sequence length="60" mass="6721">MKIGEGAESFSEKVGLSYKIPTYPLIFDRNDEWMGFVKLEALSLSPATKPNQTRCSLPLD</sequence>